<proteinExistence type="predicted"/>
<feature type="transmembrane region" description="Helical" evidence="1">
    <location>
        <begin position="321"/>
        <end position="339"/>
    </location>
</feature>
<feature type="transmembrane region" description="Helical" evidence="1">
    <location>
        <begin position="288"/>
        <end position="314"/>
    </location>
</feature>
<keyword evidence="1" id="KW-0472">Membrane</keyword>
<feature type="transmembrane region" description="Helical" evidence="1">
    <location>
        <begin position="654"/>
        <end position="673"/>
    </location>
</feature>
<evidence type="ECO:0000256" key="1">
    <source>
        <dbReference type="SAM" id="Phobius"/>
    </source>
</evidence>
<evidence type="ECO:0000313" key="2">
    <source>
        <dbReference type="EMBL" id="QKQ99444.1"/>
    </source>
</evidence>
<keyword evidence="3" id="KW-1185">Reference proteome</keyword>
<dbReference type="OrthoDB" id="34781at2157"/>
<dbReference type="KEGG" id="mten:GWK48_02690"/>
<sequence length="688" mass="77916">MGYRSVLFYNLRIFQKYLDVIVIFLVTFLVFHELLLNYYVSYFDMSTNPPFVDTSFNPSILTGVINSPPIFSINLNPGLNVFEALFSLLFGGYGINLVYFIYLLFFALGLRQLGLVFTEKRVFTTLGALIGLLNPGTISVIIDSPLTLYVAPIPWFVAFYYKYRVITWDRRDFLLSLAPLTVLGVYGPPIPALIVSLLSVELFSLIKRGSGELLNTLTSSTKVLLFFSFTHINVLYLVLSHGSQVSSYSFAEEYFFNGGYDRAFNLLQEVSLLVSSKVLFFYSLSDRWFPSAILYIFSWLFILLFVAGTINFILKREFFPLIFAGFLLSLVSYENNYLGVYNLVHKFIPIFSGVDPYEYTPLIAMLYTLVVVNLSKGDLVNPKHLLNHIRRVVLVTVVILVSIAGFVSTVDFAMIWHQFEVPNYVIQTYDELYNSGKGGSVLILPPVIKIPLSKYFLNLTVLGFSYTAPYSPGINVFTYSDNAITIDSLGSPQSPYTFLYFYLLSGNISGVQFYSKELDVRSILWANSSLFFGYAQVFTTHLNSSSPSGVYAALTSFVYYIPEVSVFNNSNFSIIYKNNNFLVIKVNTPPAYEVKEEWYGVKIIPEERTNSIITPVGEGTGAIVFGYKQVNYNGQLEVVSSSGIRPFIITSYSVIFNIISEFLIVLFYIYLIYSIYKDRGKGKDHVIT</sequence>
<reference evidence="2 3" key="1">
    <citation type="submission" date="2020-02" db="EMBL/GenBank/DDBJ databases">
        <title>Comparative genome analysis reveals the metabolism and evolution of the thermophilic archaeal genus Metallosphaera.</title>
        <authorList>
            <person name="Jiang C."/>
        </authorList>
    </citation>
    <scope>NUCLEOTIDE SEQUENCE [LARGE SCALE GENOMIC DNA]</scope>
    <source>
        <strain evidence="2 3">Ric-A</strain>
    </source>
</reference>
<keyword evidence="1" id="KW-0812">Transmembrane</keyword>
<dbReference type="GeneID" id="55640820"/>
<protein>
    <submittedName>
        <fullName evidence="2">Uncharacterized protein</fullName>
    </submittedName>
</protein>
<dbReference type="EMBL" id="CP049074">
    <property type="protein sequence ID" value="QKQ99444.1"/>
    <property type="molecule type" value="Genomic_DNA"/>
</dbReference>
<dbReference type="Proteomes" id="UP000509301">
    <property type="component" value="Chromosome"/>
</dbReference>
<feature type="transmembrane region" description="Helical" evidence="1">
    <location>
        <begin position="359"/>
        <end position="380"/>
    </location>
</feature>
<evidence type="ECO:0000313" key="3">
    <source>
        <dbReference type="Proteomes" id="UP000509301"/>
    </source>
</evidence>
<feature type="transmembrane region" description="Helical" evidence="1">
    <location>
        <begin position="122"/>
        <end position="142"/>
    </location>
</feature>
<accession>A0A6N0NTD0</accession>
<organism evidence="2 3">
    <name type="scientific">Metallosphaera tengchongensis</name>
    <dbReference type="NCBI Taxonomy" id="1532350"/>
    <lineage>
        <taxon>Archaea</taxon>
        <taxon>Thermoproteota</taxon>
        <taxon>Thermoprotei</taxon>
        <taxon>Sulfolobales</taxon>
        <taxon>Sulfolobaceae</taxon>
        <taxon>Metallosphaera</taxon>
    </lineage>
</organism>
<feature type="transmembrane region" description="Helical" evidence="1">
    <location>
        <begin position="20"/>
        <end position="40"/>
    </location>
</feature>
<feature type="transmembrane region" description="Helical" evidence="1">
    <location>
        <begin position="177"/>
        <end position="203"/>
    </location>
</feature>
<dbReference type="AlphaFoldDB" id="A0A6N0NTD0"/>
<dbReference type="RefSeq" id="WP_174629345.1">
    <property type="nucleotide sequence ID" value="NZ_CP049074.1"/>
</dbReference>
<feature type="transmembrane region" description="Helical" evidence="1">
    <location>
        <begin position="148"/>
        <end position="165"/>
    </location>
</feature>
<feature type="transmembrane region" description="Helical" evidence="1">
    <location>
        <begin position="84"/>
        <end position="110"/>
    </location>
</feature>
<name>A0A6N0NTD0_9CREN</name>
<feature type="transmembrane region" description="Helical" evidence="1">
    <location>
        <begin position="392"/>
        <end position="416"/>
    </location>
</feature>
<keyword evidence="1" id="KW-1133">Transmembrane helix</keyword>
<gene>
    <name evidence="2" type="ORF">GWK48_02690</name>
</gene>